<name>A0AB37ZYY9_9LACT</name>
<organism evidence="1 2">
    <name type="scientific">Trichococcus collinsii</name>
    <dbReference type="NCBI Taxonomy" id="157076"/>
    <lineage>
        <taxon>Bacteria</taxon>
        <taxon>Bacillati</taxon>
        <taxon>Bacillota</taxon>
        <taxon>Bacilli</taxon>
        <taxon>Lactobacillales</taxon>
        <taxon>Carnobacteriaceae</taxon>
        <taxon>Trichococcus</taxon>
    </lineage>
</organism>
<gene>
    <name evidence="1" type="ORF">SAMN04488525_101763</name>
</gene>
<dbReference type="RefSeq" id="WP_176974117.1">
    <property type="nucleotide sequence ID" value="NZ_FJNA01000001.1"/>
</dbReference>
<evidence type="ECO:0008006" key="3">
    <source>
        <dbReference type="Google" id="ProtNLM"/>
    </source>
</evidence>
<proteinExistence type="predicted"/>
<evidence type="ECO:0000313" key="2">
    <source>
        <dbReference type="Proteomes" id="UP000199042"/>
    </source>
</evidence>
<comment type="caution">
    <text evidence="1">The sequence shown here is derived from an EMBL/GenBank/DDBJ whole genome shotgun (WGS) entry which is preliminary data.</text>
</comment>
<accession>A0AB37ZYY9</accession>
<evidence type="ECO:0000313" key="1">
    <source>
        <dbReference type="EMBL" id="SDZ97484.1"/>
    </source>
</evidence>
<protein>
    <recommendedName>
        <fullName evidence="3">CopG family transcriptional regulator</fullName>
    </recommendedName>
</protein>
<reference evidence="1 2" key="1">
    <citation type="submission" date="2016-10" db="EMBL/GenBank/DDBJ databases">
        <authorList>
            <person name="Varghese N."/>
            <person name="Submissions S."/>
        </authorList>
    </citation>
    <scope>NUCLEOTIDE SEQUENCE [LARGE SCALE GENOMIC DNA]</scope>
    <source>
        <strain evidence="1 2">DSM 14526</strain>
    </source>
</reference>
<dbReference type="AlphaFoldDB" id="A0AB37ZYY9"/>
<dbReference type="Proteomes" id="UP000199042">
    <property type="component" value="Unassembled WGS sequence"/>
</dbReference>
<sequence length="53" mass="6392">MDTEDKVVRIINNFPESLVKRVEDYQHQHHMRTRKDAFIELIEKGLKQEEPAE</sequence>
<keyword evidence="2" id="KW-1185">Reference proteome</keyword>
<dbReference type="EMBL" id="FNQH01000001">
    <property type="protein sequence ID" value="SDZ97484.1"/>
    <property type="molecule type" value="Genomic_DNA"/>
</dbReference>